<feature type="region of interest" description="Disordered" evidence="1">
    <location>
        <begin position="240"/>
        <end position="264"/>
    </location>
</feature>
<reference evidence="2 3" key="1">
    <citation type="submission" date="2023-02" db="EMBL/GenBank/DDBJ databases">
        <title>LHISI_Scaffold_Assembly.</title>
        <authorList>
            <person name="Stuart O.P."/>
            <person name="Cleave R."/>
            <person name="Magrath M.J.L."/>
            <person name="Mikheyev A.S."/>
        </authorList>
    </citation>
    <scope>NUCLEOTIDE SEQUENCE [LARGE SCALE GENOMIC DNA]</scope>
    <source>
        <strain evidence="2">Daus_M_001</strain>
        <tissue evidence="2">Leg muscle</tissue>
    </source>
</reference>
<comment type="caution">
    <text evidence="2">The sequence shown here is derived from an EMBL/GenBank/DDBJ whole genome shotgun (WGS) entry which is preliminary data.</text>
</comment>
<accession>A0ABQ9I0C0</accession>
<sequence length="264" mass="29129">MFTRQHSSVPLALYSFWRGRGGVVVRLLASHLDKPGSIPVACNSCAGRCRGSVGFFRGTPVSSFPFVPSSAPYSPRFTLIGSQDLDVKSCLNLFTHSLFLLVLASGRRIFLLDEDVLMFRGAAEVSGLSELNAMFTVSQFHIPVMYSPVLVEMSLGEKLLSDSSPRDCAQSHMKQENRHRIKLQDIEEIFLWKFWAKGKHIPSSGLKFLLKFKEVLLPTGAVVVQLSDYSPPTKANLGLDSRQGRAGRCRGPAGFLGDPQFPHS</sequence>
<name>A0ABQ9I0C0_9NEOP</name>
<evidence type="ECO:0000313" key="2">
    <source>
        <dbReference type="EMBL" id="KAJ8890101.1"/>
    </source>
</evidence>
<dbReference type="Proteomes" id="UP001159363">
    <property type="component" value="Chromosome 3"/>
</dbReference>
<organism evidence="2 3">
    <name type="scientific">Dryococelus australis</name>
    <dbReference type="NCBI Taxonomy" id="614101"/>
    <lineage>
        <taxon>Eukaryota</taxon>
        <taxon>Metazoa</taxon>
        <taxon>Ecdysozoa</taxon>
        <taxon>Arthropoda</taxon>
        <taxon>Hexapoda</taxon>
        <taxon>Insecta</taxon>
        <taxon>Pterygota</taxon>
        <taxon>Neoptera</taxon>
        <taxon>Polyneoptera</taxon>
        <taxon>Phasmatodea</taxon>
        <taxon>Verophasmatodea</taxon>
        <taxon>Anareolatae</taxon>
        <taxon>Phasmatidae</taxon>
        <taxon>Eurycanthinae</taxon>
        <taxon>Dryococelus</taxon>
    </lineage>
</organism>
<gene>
    <name evidence="2" type="ORF">PR048_009608</name>
</gene>
<proteinExistence type="predicted"/>
<evidence type="ECO:0000256" key="1">
    <source>
        <dbReference type="SAM" id="MobiDB-lite"/>
    </source>
</evidence>
<protein>
    <submittedName>
        <fullName evidence="2">Uncharacterized protein</fullName>
    </submittedName>
</protein>
<keyword evidence="3" id="KW-1185">Reference proteome</keyword>
<dbReference type="EMBL" id="JARBHB010000003">
    <property type="protein sequence ID" value="KAJ8890101.1"/>
    <property type="molecule type" value="Genomic_DNA"/>
</dbReference>
<evidence type="ECO:0000313" key="3">
    <source>
        <dbReference type="Proteomes" id="UP001159363"/>
    </source>
</evidence>